<organism evidence="2">
    <name type="scientific">Amphimedon queenslandica</name>
    <name type="common">Sponge</name>
    <dbReference type="NCBI Taxonomy" id="400682"/>
    <lineage>
        <taxon>Eukaryota</taxon>
        <taxon>Metazoa</taxon>
        <taxon>Porifera</taxon>
        <taxon>Demospongiae</taxon>
        <taxon>Heteroscleromorpha</taxon>
        <taxon>Haplosclerida</taxon>
        <taxon>Niphatidae</taxon>
        <taxon>Amphimedon</taxon>
    </lineage>
</organism>
<proteinExistence type="predicted"/>
<evidence type="ECO:0000313" key="2">
    <source>
        <dbReference type="EnsemblMetazoa" id="Aqu2.1.03707_001"/>
    </source>
</evidence>
<accession>A0A1X7SNN3</accession>
<sequence length="114" mass="12770">IKSDEDITEQQSPVTAEETNDKVAAGEKHQEEEEGVGQEEANKEDNEVTNDLNIVKEEIEAKGEVTADEKHNEEQEETKEEGNEPMNNLDIVKEDINEEANVTTTEAQKEGEDD</sequence>
<feature type="compositionally biased region" description="Basic and acidic residues" evidence="1">
    <location>
        <begin position="19"/>
        <end position="31"/>
    </location>
</feature>
<feature type="compositionally biased region" description="Basic and acidic residues" evidence="1">
    <location>
        <begin position="54"/>
        <end position="73"/>
    </location>
</feature>
<evidence type="ECO:0000256" key="1">
    <source>
        <dbReference type="SAM" id="MobiDB-lite"/>
    </source>
</evidence>
<reference evidence="2" key="1">
    <citation type="submission" date="2017-05" db="UniProtKB">
        <authorList>
            <consortium name="EnsemblMetazoa"/>
        </authorList>
    </citation>
    <scope>IDENTIFICATION</scope>
</reference>
<dbReference type="InParanoid" id="A0A1X7SNN3"/>
<name>A0A1X7SNN3_AMPQE</name>
<dbReference type="EnsemblMetazoa" id="Aqu2.1.03707_001">
    <property type="protein sequence ID" value="Aqu2.1.03707_001"/>
    <property type="gene ID" value="Aqu2.1.03707"/>
</dbReference>
<dbReference type="AlphaFoldDB" id="A0A1X7SNN3"/>
<feature type="region of interest" description="Disordered" evidence="1">
    <location>
        <begin position="1"/>
        <end position="114"/>
    </location>
</feature>
<protein>
    <submittedName>
        <fullName evidence="2">Uncharacterized protein</fullName>
    </submittedName>
</protein>
<dbReference type="OrthoDB" id="2735536at2759"/>